<comment type="caution">
    <text evidence="1">The sequence shown here is derived from an EMBL/GenBank/DDBJ whole genome shotgun (WGS) entry which is preliminary data.</text>
</comment>
<dbReference type="EMBL" id="JASBWS010000015">
    <property type="protein sequence ID" value="KAJ9112447.1"/>
    <property type="molecule type" value="Genomic_DNA"/>
</dbReference>
<accession>A0ACC2WLE3</accession>
<gene>
    <name evidence="1" type="ORF">QFC20_002235</name>
</gene>
<proteinExistence type="predicted"/>
<name>A0ACC2WLE3_9TREE</name>
<dbReference type="Proteomes" id="UP001230649">
    <property type="component" value="Unassembled WGS sequence"/>
</dbReference>
<sequence>MLPDPRFALLRASSSTSIRSTSSMADSHHSSAFERLNLQDLAPEILEHIFVFTGISDASGVAHCAASCRLFRDIIYRNPDKVLWREIHQGLYDDPRQGTYFMPGSINDVDWQAQVTDRYRVQQICKDSYTTPTDLTPADVELIPRILLTMYHEVAPDETARNIAQLQRALDSSAFWELYLRYMQSRTYQPSLSPLASSSSTSVLPNDTVDRIAQLNTLHGWNTPEAERRMADRAKVRHGGGPDSAAAQSSRSEYRIIMGQHRKCVYNAGNFDDWNDWGPFADDGAVNWPMVDSVASLMQLNVNEAREHSYAELPALLGWASSDSWRLAKPPSELGVRGCVGKPLTGLSDDELADWADVEGTWRGTYAFMDYQDWVRYNFQPATVSIESYSEAVGNFMTMHLCAGRKPNSNPERDDVLSPLPISDLLPTLHFHGVNHYATHQRITSEIRGSVGLTTDNPPQVRWTWVVGMAGEDRWRLTGIQIRGRGSKRGIVGIWSAVQREQLSPNGPFWYFPGTSAPPVMRAEDTIRQFDQEMDEEVARMAFVGAPGHGRDEESEGSESESDSDMSEE</sequence>
<reference evidence="1" key="1">
    <citation type="submission" date="2023-04" db="EMBL/GenBank/DDBJ databases">
        <title>Draft Genome sequencing of Naganishia species isolated from polar environments using Oxford Nanopore Technology.</title>
        <authorList>
            <person name="Leo P."/>
            <person name="Venkateswaran K."/>
        </authorList>
    </citation>
    <scope>NUCLEOTIDE SEQUENCE</scope>
    <source>
        <strain evidence="1">MNA-CCFEE 5262</strain>
    </source>
</reference>
<protein>
    <submittedName>
        <fullName evidence="1">Uncharacterized protein</fullName>
    </submittedName>
</protein>
<evidence type="ECO:0000313" key="2">
    <source>
        <dbReference type="Proteomes" id="UP001230649"/>
    </source>
</evidence>
<organism evidence="1 2">
    <name type="scientific">Naganishia adeliensis</name>
    <dbReference type="NCBI Taxonomy" id="92952"/>
    <lineage>
        <taxon>Eukaryota</taxon>
        <taxon>Fungi</taxon>
        <taxon>Dikarya</taxon>
        <taxon>Basidiomycota</taxon>
        <taxon>Agaricomycotina</taxon>
        <taxon>Tremellomycetes</taxon>
        <taxon>Filobasidiales</taxon>
        <taxon>Filobasidiaceae</taxon>
        <taxon>Naganishia</taxon>
    </lineage>
</organism>
<keyword evidence="2" id="KW-1185">Reference proteome</keyword>
<evidence type="ECO:0000313" key="1">
    <source>
        <dbReference type="EMBL" id="KAJ9112447.1"/>
    </source>
</evidence>